<organism evidence="2 3">
    <name type="scientific">Pneumocystis jirovecii (strain RU7)</name>
    <name type="common">Human pneumocystis pneumonia agent</name>
    <dbReference type="NCBI Taxonomy" id="1408657"/>
    <lineage>
        <taxon>Eukaryota</taxon>
        <taxon>Fungi</taxon>
        <taxon>Dikarya</taxon>
        <taxon>Ascomycota</taxon>
        <taxon>Taphrinomycotina</taxon>
        <taxon>Pneumocystomycetes</taxon>
        <taxon>Pneumocystaceae</taxon>
        <taxon>Pneumocystis</taxon>
    </lineage>
</organism>
<dbReference type="EMBL" id="LFWA01000019">
    <property type="protein sequence ID" value="KTW26065.1"/>
    <property type="molecule type" value="Genomic_DNA"/>
</dbReference>
<proteinExistence type="predicted"/>
<dbReference type="VEuPathDB" id="FungiDB:T551_03637"/>
<keyword evidence="3" id="KW-1185">Reference proteome</keyword>
<accession>A0A0W4ZCP0</accession>
<evidence type="ECO:0000313" key="2">
    <source>
        <dbReference type="EMBL" id="KTW26065.1"/>
    </source>
</evidence>
<dbReference type="AlphaFoldDB" id="A0A0W4ZCP0"/>
<name>A0A0W4ZCP0_PNEJ7</name>
<dbReference type="Proteomes" id="UP000053447">
    <property type="component" value="Unassembled WGS sequence"/>
</dbReference>
<feature type="compositionally biased region" description="Basic residues" evidence="1">
    <location>
        <begin position="1"/>
        <end position="21"/>
    </location>
</feature>
<dbReference type="OrthoDB" id="5360549at2759"/>
<feature type="region of interest" description="Disordered" evidence="1">
    <location>
        <begin position="1"/>
        <end position="35"/>
    </location>
</feature>
<sequence>MKKRIQHKNQKDNTKKRRIQPKKYTSLSSESISSDHEELSIDSRRLSRPLQETSTKLYLEGFVSLQNDTFKRIKMLIKTAKEEKCTNDHKFKALIGDILALEDEEHVSDAGILKENISSFLSILMDYRTILEDLISTKSSEVFKYRNEYDHETNLAKAAITNAASNTFLEINQNMDYKKALKKFAKAVNLALLSVE</sequence>
<reference evidence="3" key="1">
    <citation type="journal article" date="2016" name="Nat. Commun.">
        <title>Genome analysis of three Pneumocystis species reveals adaptation mechanisms to life exclusively in mammalian hosts.</title>
        <authorList>
            <person name="Ma L."/>
            <person name="Chen Z."/>
            <person name="Huang D.W."/>
            <person name="Kutty G."/>
            <person name="Ishihara M."/>
            <person name="Wang H."/>
            <person name="Abouelleil A."/>
            <person name="Bishop L."/>
            <person name="Davey E."/>
            <person name="Deng R."/>
            <person name="Deng X."/>
            <person name="Fan L."/>
            <person name="Fantoni G."/>
            <person name="Fitzgerald M."/>
            <person name="Gogineni E."/>
            <person name="Goldberg J.M."/>
            <person name="Handley G."/>
            <person name="Hu X."/>
            <person name="Huber C."/>
            <person name="Jiao X."/>
            <person name="Jones K."/>
            <person name="Levin J.Z."/>
            <person name="Liu Y."/>
            <person name="Macdonald P."/>
            <person name="Melnikov A."/>
            <person name="Raley C."/>
            <person name="Sassi M."/>
            <person name="Sherman B.T."/>
            <person name="Song X."/>
            <person name="Sykes S."/>
            <person name="Tran B."/>
            <person name="Walsh L."/>
            <person name="Xia Y."/>
            <person name="Yang J."/>
            <person name="Young S."/>
            <person name="Zeng Q."/>
            <person name="Zheng X."/>
            <person name="Stephens R."/>
            <person name="Nusbaum C."/>
            <person name="Birren B.W."/>
            <person name="Azadi P."/>
            <person name="Lempicki R.A."/>
            <person name="Cuomo C.A."/>
            <person name="Kovacs J.A."/>
        </authorList>
    </citation>
    <scope>NUCLEOTIDE SEQUENCE [LARGE SCALE GENOMIC DNA]</scope>
    <source>
        <strain evidence="3">RU7</strain>
    </source>
</reference>
<dbReference type="GeneID" id="28942155"/>
<evidence type="ECO:0000313" key="3">
    <source>
        <dbReference type="Proteomes" id="UP000053447"/>
    </source>
</evidence>
<dbReference type="RefSeq" id="XP_018227910.1">
    <property type="nucleotide sequence ID" value="XM_018375900.1"/>
</dbReference>
<gene>
    <name evidence="2" type="ORF">T551_03637</name>
</gene>
<comment type="caution">
    <text evidence="2">The sequence shown here is derived from an EMBL/GenBank/DDBJ whole genome shotgun (WGS) entry which is preliminary data.</text>
</comment>
<evidence type="ECO:0000256" key="1">
    <source>
        <dbReference type="SAM" id="MobiDB-lite"/>
    </source>
</evidence>
<protein>
    <submittedName>
        <fullName evidence="2">Uncharacterized protein</fullName>
    </submittedName>
</protein>